<feature type="transmembrane region" description="Helical" evidence="1">
    <location>
        <begin position="269"/>
        <end position="295"/>
    </location>
</feature>
<feature type="transmembrane region" description="Helical" evidence="1">
    <location>
        <begin position="168"/>
        <end position="194"/>
    </location>
</feature>
<feature type="transmembrane region" description="Helical" evidence="1">
    <location>
        <begin position="105"/>
        <end position="131"/>
    </location>
</feature>
<comment type="caution">
    <text evidence="2">The sequence shown here is derived from an EMBL/GenBank/DDBJ whole genome shotgun (WGS) entry which is preliminary data.</text>
</comment>
<keyword evidence="1" id="KW-1133">Transmembrane helix</keyword>
<evidence type="ECO:0000313" key="2">
    <source>
        <dbReference type="EMBL" id="KAK3251182.1"/>
    </source>
</evidence>
<feature type="transmembrane region" description="Helical" evidence="1">
    <location>
        <begin position="316"/>
        <end position="341"/>
    </location>
</feature>
<proteinExistence type="predicted"/>
<feature type="transmembrane region" description="Helical" evidence="1">
    <location>
        <begin position="69"/>
        <end position="93"/>
    </location>
</feature>
<dbReference type="Proteomes" id="UP001190700">
    <property type="component" value="Unassembled WGS sequence"/>
</dbReference>
<feature type="transmembrane region" description="Helical" evidence="1">
    <location>
        <begin position="373"/>
        <end position="393"/>
    </location>
</feature>
<feature type="transmembrane region" description="Helical" evidence="1">
    <location>
        <begin position="224"/>
        <end position="244"/>
    </location>
</feature>
<organism evidence="2 3">
    <name type="scientific">Cymbomonas tetramitiformis</name>
    <dbReference type="NCBI Taxonomy" id="36881"/>
    <lineage>
        <taxon>Eukaryota</taxon>
        <taxon>Viridiplantae</taxon>
        <taxon>Chlorophyta</taxon>
        <taxon>Pyramimonadophyceae</taxon>
        <taxon>Pyramimonadales</taxon>
        <taxon>Pyramimonadaceae</taxon>
        <taxon>Cymbomonas</taxon>
    </lineage>
</organism>
<feature type="transmembrane region" description="Helical" evidence="1">
    <location>
        <begin position="20"/>
        <end position="39"/>
    </location>
</feature>
<sequence>MNPKPADASRSPLSKAMPYVSFSCATVVFSMSIVVFVGFNDAYNNIVDCDVDGASIDYKTDRQAMQLRLLSIVCMVISFVSFVYHFFTVLGLPVRHDKTAPIFKVWVIGGEISAIVVTNLTVSCIVCYYGYPFTTLSDLYDLGTTSQTAVVFKDCGVSKRDELYTVCLIVQLLFSFIVTTSGFVVPGVVAIWSVKPEGRHIVRADKLTGQMQTAKTGSKPFESWLVVVCTAIAFSMSCVTIGGFSEAYDDLNKCDVKTSSTDYKSEKQAVLFMVVGTTCFVVGALSFFYRVMLIVQMCLSEENAYEKPPGRKMRMAMLMGEFCTMSFSTLTIACVVSYFVYPFTTLSDLYDLVGHSQTDIIFDDCGIPKRDHVYSICLILQLVFSTTVSTLTFTKEAVVMMWHTKAIGTIFLGDDASTSSGMSVGLKSSDD</sequence>
<dbReference type="AlphaFoldDB" id="A0AAE0F4L9"/>
<accession>A0AAE0F4L9</accession>
<evidence type="ECO:0000256" key="1">
    <source>
        <dbReference type="SAM" id="Phobius"/>
    </source>
</evidence>
<evidence type="ECO:0000313" key="3">
    <source>
        <dbReference type="Proteomes" id="UP001190700"/>
    </source>
</evidence>
<keyword evidence="1" id="KW-0472">Membrane</keyword>
<keyword evidence="3" id="KW-1185">Reference proteome</keyword>
<protein>
    <submittedName>
        <fullName evidence="2">Uncharacterized protein</fullName>
    </submittedName>
</protein>
<dbReference type="EMBL" id="LGRX02026206">
    <property type="protein sequence ID" value="KAK3251182.1"/>
    <property type="molecule type" value="Genomic_DNA"/>
</dbReference>
<name>A0AAE0F4L9_9CHLO</name>
<reference evidence="2 3" key="1">
    <citation type="journal article" date="2015" name="Genome Biol. Evol.">
        <title>Comparative Genomics of a Bacterivorous Green Alga Reveals Evolutionary Causalities and Consequences of Phago-Mixotrophic Mode of Nutrition.</title>
        <authorList>
            <person name="Burns J.A."/>
            <person name="Paasch A."/>
            <person name="Narechania A."/>
            <person name="Kim E."/>
        </authorList>
    </citation>
    <scope>NUCLEOTIDE SEQUENCE [LARGE SCALE GENOMIC DNA]</scope>
    <source>
        <strain evidence="2 3">PLY_AMNH</strain>
    </source>
</reference>
<keyword evidence="1" id="KW-0812">Transmembrane</keyword>
<gene>
    <name evidence="2" type="ORF">CYMTET_39475</name>
</gene>